<proteinExistence type="predicted"/>
<sequence length="97" mass="10744">MRRRRVQRALLPAHADRDRLLAEEENTDAGERGISSEGDEAEKVQEDDGTGKCDVSLNNVDAINTVDYYKSHSILLKENANVRKGSSSINDDNGEVN</sequence>
<organism evidence="2">
    <name type="scientific">Oryza brachyantha</name>
    <name type="common">malo sina</name>
    <dbReference type="NCBI Taxonomy" id="4533"/>
    <lineage>
        <taxon>Eukaryota</taxon>
        <taxon>Viridiplantae</taxon>
        <taxon>Streptophyta</taxon>
        <taxon>Embryophyta</taxon>
        <taxon>Tracheophyta</taxon>
        <taxon>Spermatophyta</taxon>
        <taxon>Magnoliopsida</taxon>
        <taxon>Liliopsida</taxon>
        <taxon>Poales</taxon>
        <taxon>Poaceae</taxon>
        <taxon>BOP clade</taxon>
        <taxon>Oryzoideae</taxon>
        <taxon>Oryzeae</taxon>
        <taxon>Oryzinae</taxon>
        <taxon>Oryza</taxon>
    </lineage>
</organism>
<name>J3MBD0_ORYBR</name>
<feature type="compositionally biased region" description="Basic and acidic residues" evidence="1">
    <location>
        <begin position="41"/>
        <end position="51"/>
    </location>
</feature>
<dbReference type="Gramene" id="OB06G13240.1">
    <property type="protein sequence ID" value="OB06G13240.1"/>
    <property type="gene ID" value="OB06G13240"/>
</dbReference>
<dbReference type="HOGENOM" id="CLU_2350127_0_0_1"/>
<protein>
    <submittedName>
        <fullName evidence="2">Uncharacterized protein</fullName>
    </submittedName>
</protein>
<dbReference type="AlphaFoldDB" id="J3MBD0"/>
<dbReference type="Proteomes" id="UP000006038">
    <property type="component" value="Chromosome 6"/>
</dbReference>
<evidence type="ECO:0000313" key="3">
    <source>
        <dbReference type="Proteomes" id="UP000006038"/>
    </source>
</evidence>
<evidence type="ECO:0000256" key="1">
    <source>
        <dbReference type="SAM" id="MobiDB-lite"/>
    </source>
</evidence>
<reference evidence="2" key="1">
    <citation type="journal article" date="2013" name="Nat. Commun.">
        <title>Whole-genome sequencing of Oryza brachyantha reveals mechanisms underlying Oryza genome evolution.</title>
        <authorList>
            <person name="Chen J."/>
            <person name="Huang Q."/>
            <person name="Gao D."/>
            <person name="Wang J."/>
            <person name="Lang Y."/>
            <person name="Liu T."/>
            <person name="Li B."/>
            <person name="Bai Z."/>
            <person name="Luis Goicoechea J."/>
            <person name="Liang C."/>
            <person name="Chen C."/>
            <person name="Zhang W."/>
            <person name="Sun S."/>
            <person name="Liao Y."/>
            <person name="Zhang X."/>
            <person name="Yang L."/>
            <person name="Song C."/>
            <person name="Wang M."/>
            <person name="Shi J."/>
            <person name="Liu G."/>
            <person name="Liu J."/>
            <person name="Zhou H."/>
            <person name="Zhou W."/>
            <person name="Yu Q."/>
            <person name="An N."/>
            <person name="Chen Y."/>
            <person name="Cai Q."/>
            <person name="Wang B."/>
            <person name="Liu B."/>
            <person name="Min J."/>
            <person name="Huang Y."/>
            <person name="Wu H."/>
            <person name="Li Z."/>
            <person name="Zhang Y."/>
            <person name="Yin Y."/>
            <person name="Song W."/>
            <person name="Jiang J."/>
            <person name="Jackson S.A."/>
            <person name="Wing R.A."/>
            <person name="Wang J."/>
            <person name="Chen M."/>
        </authorList>
    </citation>
    <scope>NUCLEOTIDE SEQUENCE [LARGE SCALE GENOMIC DNA]</scope>
    <source>
        <strain evidence="2">cv. IRGC 101232</strain>
    </source>
</reference>
<feature type="region of interest" description="Disordered" evidence="1">
    <location>
        <begin position="1"/>
        <end position="52"/>
    </location>
</feature>
<reference evidence="2" key="2">
    <citation type="submission" date="2013-04" db="UniProtKB">
        <authorList>
            <consortium name="EnsemblPlants"/>
        </authorList>
    </citation>
    <scope>IDENTIFICATION</scope>
</reference>
<keyword evidence="3" id="KW-1185">Reference proteome</keyword>
<accession>J3MBD0</accession>
<dbReference type="EnsemblPlants" id="OB06G13240.1">
    <property type="protein sequence ID" value="OB06G13240.1"/>
    <property type="gene ID" value="OB06G13240"/>
</dbReference>
<evidence type="ECO:0000313" key="2">
    <source>
        <dbReference type="EnsemblPlants" id="OB06G13240.1"/>
    </source>
</evidence>